<dbReference type="RefSeq" id="WP_185801513.1">
    <property type="nucleotide sequence ID" value="NZ_JACJVJ010000002.1"/>
</dbReference>
<organism evidence="4 5">
    <name type="scientific">Parasphingopyxis marina</name>
    <dbReference type="NCBI Taxonomy" id="2761622"/>
    <lineage>
        <taxon>Bacteria</taxon>
        <taxon>Pseudomonadati</taxon>
        <taxon>Pseudomonadota</taxon>
        <taxon>Alphaproteobacteria</taxon>
        <taxon>Sphingomonadales</taxon>
        <taxon>Sphingomonadaceae</taxon>
        <taxon>Parasphingopyxis</taxon>
    </lineage>
</organism>
<dbReference type="CDD" id="cd07341">
    <property type="entry name" value="M56_BlaR1_MecR1_like"/>
    <property type="match status" value="1"/>
</dbReference>
<dbReference type="PANTHER" id="PTHR34978:SF3">
    <property type="entry name" value="SLR0241 PROTEIN"/>
    <property type="match status" value="1"/>
</dbReference>
<dbReference type="Pfam" id="PF05569">
    <property type="entry name" value="Peptidase_M56"/>
    <property type="match status" value="1"/>
</dbReference>
<feature type="transmembrane region" description="Helical" evidence="2">
    <location>
        <begin position="12"/>
        <end position="34"/>
    </location>
</feature>
<evidence type="ECO:0000256" key="2">
    <source>
        <dbReference type="SAM" id="Phobius"/>
    </source>
</evidence>
<dbReference type="InterPro" id="IPR052173">
    <property type="entry name" value="Beta-lactam_resp_regulator"/>
</dbReference>
<feature type="compositionally biased region" description="Basic and acidic residues" evidence="1">
    <location>
        <begin position="565"/>
        <end position="578"/>
    </location>
</feature>
<feature type="transmembrane region" description="Helical" evidence="2">
    <location>
        <begin position="87"/>
        <end position="112"/>
    </location>
</feature>
<dbReference type="PANTHER" id="PTHR34978">
    <property type="entry name" value="POSSIBLE SENSOR-TRANSDUCER PROTEIN BLAR"/>
    <property type="match status" value="1"/>
</dbReference>
<feature type="compositionally biased region" description="Basic and acidic residues" evidence="1">
    <location>
        <begin position="364"/>
        <end position="402"/>
    </location>
</feature>
<feature type="region of interest" description="Disordered" evidence="1">
    <location>
        <begin position="542"/>
        <end position="595"/>
    </location>
</feature>
<sequence length="619" mass="68264">MRVNAGLLADSLGWALLHSIWQIALIAALIAVALRFLPRHHAQLRYLIAYGGLSASLLAFLATWGISYRTLATTAPVVGNMPSVEGFAALIQMLGQTTWLVSLAWALGFSWLGIRYVQALRATNRLRREGIAPVPAEWEARFRLWIERLGADSAATILQSSRITTPLTIGSLKPIVLVPTGFFLRLPMDQAEAILVHEIAHICRQDYLMGLVQAMICNIFFFHPAIGWISRQIDLEREFACDARVVRETGNTQALAKGLSKVALESRDMLPGFAMAANGNRSPIVDRITRLRERPFRRESGSTLPAAALTMVFAACLTIAVSAEAAFENAPPESDSDKGDAERAAATPLEDTTGTAAQNNDAARTAHETARSADHASRSGAENADKYRNRGARNGERSRARNAEPVAPASWSISFTDPENVIPKAIGRIAWSAAQTSAPNLFQSAVYQPDVEEHFDEQIAADEDRCDDKEAGDERRDHEMARREARLERAEAARERAQEREEARRERELERLEARLEREAEAREAELERIMERVEEQVAGAETFASAETHRALERARSAAASARSRSERARAVVDHSRVRQRNRVPTPPEPPVAPVAPVITISFATPTQQGTFRLTPTG</sequence>
<protein>
    <submittedName>
        <fullName evidence="4">M56 family metallopeptidase</fullName>
    </submittedName>
</protein>
<reference evidence="4 5" key="1">
    <citation type="submission" date="2020-08" db="EMBL/GenBank/DDBJ databases">
        <title>Draft genome sequence of Parasphingopyxis sp. GrpM-11.</title>
        <authorList>
            <person name="Oh J."/>
            <person name="Roh D.-H."/>
        </authorList>
    </citation>
    <scope>NUCLEOTIDE SEQUENCE [LARGE SCALE GENOMIC DNA]</scope>
    <source>
        <strain evidence="4 5">GrpM-11</strain>
    </source>
</reference>
<evidence type="ECO:0000259" key="3">
    <source>
        <dbReference type="Pfam" id="PF05569"/>
    </source>
</evidence>
<dbReference type="InterPro" id="IPR008756">
    <property type="entry name" value="Peptidase_M56"/>
</dbReference>
<comment type="caution">
    <text evidence="4">The sequence shown here is derived from an EMBL/GenBank/DDBJ whole genome shotgun (WGS) entry which is preliminary data.</text>
</comment>
<dbReference type="AlphaFoldDB" id="A0A842I0N3"/>
<dbReference type="Proteomes" id="UP000564378">
    <property type="component" value="Unassembled WGS sequence"/>
</dbReference>
<evidence type="ECO:0000313" key="4">
    <source>
        <dbReference type="EMBL" id="MBC2778243.1"/>
    </source>
</evidence>
<feature type="compositionally biased region" description="Basic and acidic residues" evidence="1">
    <location>
        <begin position="548"/>
        <end position="557"/>
    </location>
</feature>
<keyword evidence="2" id="KW-1133">Transmembrane helix</keyword>
<feature type="transmembrane region" description="Helical" evidence="2">
    <location>
        <begin position="46"/>
        <end position="67"/>
    </location>
</feature>
<feature type="compositionally biased region" description="Polar residues" evidence="1">
    <location>
        <begin position="350"/>
        <end position="362"/>
    </location>
</feature>
<evidence type="ECO:0000256" key="1">
    <source>
        <dbReference type="SAM" id="MobiDB-lite"/>
    </source>
</evidence>
<keyword evidence="2" id="KW-0472">Membrane</keyword>
<gene>
    <name evidence="4" type="ORF">H6P80_11505</name>
</gene>
<feature type="region of interest" description="Disordered" evidence="1">
    <location>
        <begin position="328"/>
        <end position="406"/>
    </location>
</feature>
<feature type="compositionally biased region" description="Pro residues" evidence="1">
    <location>
        <begin position="586"/>
        <end position="595"/>
    </location>
</feature>
<proteinExistence type="predicted"/>
<keyword evidence="2" id="KW-0812">Transmembrane</keyword>
<accession>A0A842I0N3</accession>
<keyword evidence="5" id="KW-1185">Reference proteome</keyword>
<name>A0A842I0N3_9SPHN</name>
<feature type="domain" description="Peptidase M56" evidence="3">
    <location>
        <begin position="59"/>
        <end position="289"/>
    </location>
</feature>
<dbReference type="EMBL" id="JACJVJ010000002">
    <property type="protein sequence ID" value="MBC2778243.1"/>
    <property type="molecule type" value="Genomic_DNA"/>
</dbReference>
<feature type="region of interest" description="Disordered" evidence="1">
    <location>
        <begin position="460"/>
        <end position="505"/>
    </location>
</feature>
<feature type="compositionally biased region" description="Basic and acidic residues" evidence="1">
    <location>
        <begin position="462"/>
        <end position="505"/>
    </location>
</feature>
<evidence type="ECO:0000313" key="5">
    <source>
        <dbReference type="Proteomes" id="UP000564378"/>
    </source>
</evidence>